<keyword evidence="2" id="KW-1185">Reference proteome</keyword>
<organism evidence="1 2">
    <name type="scientific">Tuber borchii</name>
    <name type="common">White truffle</name>
    <dbReference type="NCBI Taxonomy" id="42251"/>
    <lineage>
        <taxon>Eukaryota</taxon>
        <taxon>Fungi</taxon>
        <taxon>Dikarya</taxon>
        <taxon>Ascomycota</taxon>
        <taxon>Pezizomycotina</taxon>
        <taxon>Pezizomycetes</taxon>
        <taxon>Pezizales</taxon>
        <taxon>Tuberaceae</taxon>
        <taxon>Tuber</taxon>
    </lineage>
</organism>
<reference evidence="1 2" key="1">
    <citation type="submission" date="2017-04" db="EMBL/GenBank/DDBJ databases">
        <title>Draft genome sequence of Tuber borchii Vittad., a whitish edible truffle.</title>
        <authorList>
            <consortium name="DOE Joint Genome Institute"/>
            <person name="Murat C."/>
            <person name="Kuo A."/>
            <person name="Barry K.W."/>
            <person name="Clum A."/>
            <person name="Dockter R.B."/>
            <person name="Fauchery L."/>
            <person name="Iotti M."/>
            <person name="Kohler A."/>
            <person name="Labutti K."/>
            <person name="Lindquist E.A."/>
            <person name="Lipzen A."/>
            <person name="Ohm R.A."/>
            <person name="Wang M."/>
            <person name="Grigoriev I.V."/>
            <person name="Zambonelli A."/>
            <person name="Martin F.M."/>
        </authorList>
    </citation>
    <scope>NUCLEOTIDE SEQUENCE [LARGE SCALE GENOMIC DNA]</scope>
    <source>
        <strain evidence="1 2">Tbo3840</strain>
    </source>
</reference>
<dbReference type="EMBL" id="NESQ01000158">
    <property type="protein sequence ID" value="PUU77230.1"/>
    <property type="molecule type" value="Genomic_DNA"/>
</dbReference>
<evidence type="ECO:0000313" key="1">
    <source>
        <dbReference type="EMBL" id="PUU77230.1"/>
    </source>
</evidence>
<sequence length="73" mass="8100">MAGGCLHQKLTWITSVTSITCHRETRENGFSKMLGIGRGERVGSLSFFGFVAALERGRLCWLRVLPLNFSEGL</sequence>
<proteinExistence type="predicted"/>
<protein>
    <submittedName>
        <fullName evidence="1">Uncharacterized protein</fullName>
    </submittedName>
</protein>
<comment type="caution">
    <text evidence="1">The sequence shown here is derived from an EMBL/GenBank/DDBJ whole genome shotgun (WGS) entry which is preliminary data.</text>
</comment>
<name>A0A2T6ZP14_TUBBO</name>
<dbReference type="Proteomes" id="UP000244722">
    <property type="component" value="Unassembled WGS sequence"/>
</dbReference>
<feature type="non-terminal residue" evidence="1">
    <location>
        <position position="73"/>
    </location>
</feature>
<evidence type="ECO:0000313" key="2">
    <source>
        <dbReference type="Proteomes" id="UP000244722"/>
    </source>
</evidence>
<dbReference type="AlphaFoldDB" id="A0A2T6ZP14"/>
<accession>A0A2T6ZP14</accession>
<gene>
    <name evidence="1" type="ORF">B9Z19DRAFT_1086626</name>
</gene>